<feature type="region of interest" description="Disordered" evidence="1">
    <location>
        <begin position="313"/>
        <end position="341"/>
    </location>
</feature>
<evidence type="ECO:0000259" key="2">
    <source>
        <dbReference type="Pfam" id="PF25500"/>
    </source>
</evidence>
<evidence type="ECO:0000259" key="3">
    <source>
        <dbReference type="Pfam" id="PF25502"/>
    </source>
</evidence>
<dbReference type="Pfam" id="PF25500">
    <property type="entry name" value="DUF7913"/>
    <property type="match status" value="1"/>
</dbReference>
<evidence type="ECO:0000313" key="4">
    <source>
        <dbReference type="EMBL" id="KAL2508679.1"/>
    </source>
</evidence>
<dbReference type="PANTHER" id="PTHR33913">
    <property type="entry name" value="ALEURONE LAYER MORPHOGENESIS PROTEIN"/>
    <property type="match status" value="1"/>
</dbReference>
<dbReference type="AlphaFoldDB" id="A0ABD1T7H6"/>
<dbReference type="PANTHER" id="PTHR33913:SF1">
    <property type="entry name" value="DRBM DOMAIN-CONTAINING PROTEIN"/>
    <property type="match status" value="1"/>
</dbReference>
<accession>A0ABD1T7H6</accession>
<dbReference type="InterPro" id="IPR057237">
    <property type="entry name" value="DUF7915"/>
</dbReference>
<protein>
    <submittedName>
        <fullName evidence="4">Uncharacterized protein</fullName>
    </submittedName>
</protein>
<comment type="caution">
    <text evidence="4">The sequence shown here is derived from an EMBL/GenBank/DDBJ whole genome shotgun (WGS) entry which is preliminary data.</text>
</comment>
<name>A0ABD1T7H6_9LAMI</name>
<dbReference type="Pfam" id="PF25502">
    <property type="entry name" value="DUF7915"/>
    <property type="match status" value="1"/>
</dbReference>
<dbReference type="Proteomes" id="UP001604277">
    <property type="component" value="Unassembled WGS sequence"/>
</dbReference>
<feature type="domain" description="DUF7915" evidence="3">
    <location>
        <begin position="134"/>
        <end position="260"/>
    </location>
</feature>
<evidence type="ECO:0000313" key="5">
    <source>
        <dbReference type="Proteomes" id="UP001604277"/>
    </source>
</evidence>
<reference evidence="5" key="1">
    <citation type="submission" date="2024-07" db="EMBL/GenBank/DDBJ databases">
        <title>Two chromosome-level genome assemblies of Korean endemic species Abeliophyllum distichum and Forsythia ovata (Oleaceae).</title>
        <authorList>
            <person name="Jang H."/>
        </authorList>
    </citation>
    <scope>NUCLEOTIDE SEQUENCE [LARGE SCALE GENOMIC DNA]</scope>
</reference>
<gene>
    <name evidence="4" type="ORF">Fot_32326</name>
</gene>
<keyword evidence="5" id="KW-1185">Reference proteome</keyword>
<evidence type="ECO:0000256" key="1">
    <source>
        <dbReference type="SAM" id="MobiDB-lite"/>
    </source>
</evidence>
<proteinExistence type="predicted"/>
<feature type="domain" description="DUF7913" evidence="2">
    <location>
        <begin position="4"/>
        <end position="74"/>
    </location>
</feature>
<dbReference type="InterPro" id="IPR057235">
    <property type="entry name" value="DUF7913"/>
</dbReference>
<sequence length="341" mass="38279">MASDVCRSEDLVRALMEYLVDPRLPFRFSANDTPDLSVQQAVAKQMYAVVLLYNYYHRKQHPELEFLDVVAFCDPKELNGIKDGLSVTEKAIRDACDISSALDTSKDVPNTEGWPISKVAVLLIDSKNENCLLQFAEKKVGNKRKRNSRKSIDEKNADDNGFLQLAFDAVKEVTGINSSDLVVLETHRVYSLSKEKTAALFYMMQCGSISESEGIPVEDVVNILQGPLVEKTCGSWTITPVVEYYHMHPYARIISHWFLRKCSSMPSLDGINSQSTKEITESIARNLLELKGIEKDLDHVDMHCQTIDNSCGRVANENSDSNNKKYKHSSSGKEASPVNIY</sequence>
<dbReference type="EMBL" id="JBFOLJ010000009">
    <property type="protein sequence ID" value="KAL2508679.1"/>
    <property type="molecule type" value="Genomic_DNA"/>
</dbReference>
<organism evidence="4 5">
    <name type="scientific">Forsythia ovata</name>
    <dbReference type="NCBI Taxonomy" id="205694"/>
    <lineage>
        <taxon>Eukaryota</taxon>
        <taxon>Viridiplantae</taxon>
        <taxon>Streptophyta</taxon>
        <taxon>Embryophyta</taxon>
        <taxon>Tracheophyta</taxon>
        <taxon>Spermatophyta</taxon>
        <taxon>Magnoliopsida</taxon>
        <taxon>eudicotyledons</taxon>
        <taxon>Gunneridae</taxon>
        <taxon>Pentapetalae</taxon>
        <taxon>asterids</taxon>
        <taxon>lamiids</taxon>
        <taxon>Lamiales</taxon>
        <taxon>Oleaceae</taxon>
        <taxon>Forsythieae</taxon>
        <taxon>Forsythia</taxon>
    </lineage>
</organism>